<sequence>MNKRLRNSQSGESGILDERVLVLVFGSMNWDPHVLSRAACVSRKLRAVAKRILWRELCISRAPRMVSTLTRGAPNGRVGVGWHALAKLLFFCCGCEPTRNFRVGRILPGHFVGATRFSKTSGKSFLARKCWGDLLYVSDPCEHAMGPQEDDVGVYRGVFGGFMKSRTRACLIRRQVQLEQHVRCPYCRARVWSMTEARLVPRSASRRLGAHDGRLDYFVCVNGHLYGQCWLVPLSSDDDCIDGGDDVDGVDDDDRAVGDILVWRRLWESLNKKPSNTMPPKTRNGEGPSKGKGPTMQPVLVQDEDPRLDEIRAQNRLIQEQDELILWLKQQLQEKRGARSPLHGRSHASGPPPRHSQAPPGHGRDLRHVLDNKRRDRVHRKEYSISSHEHVEPKKQRRIPEDEEELKQWIDQQVKQTVRQNMETAGIARDQCSAFEAEDTGPSPFSREIRKYSLPEKFNVPRFTLYDGTSDPAAHLRHYIQRMLVWGDDDFLNCRVFSSSLGDLLLRWFCSLPGGSISSWRLLRTSFLEKFQAHRVIPKTDADLMALRMRKDENVTQFARRFWTVYSQIECASEEMAVKSFQLALRPGIQLQAQLVMYPVATMKELMTRANRFIRAKEDEVRGRENFGLSQKDRPSRGDRDNRSSRREDRDRDLSPDRHRPRSSDRRRNPSTSIAASGSRRRTGDDAATFKAVNTIFKEPIYKLLHKIKAQPFFGWPQPMRSDPFSRDQGKFYAYHKQSGHITDECKSLKSHLENLVKEGHLRDYVKEEGRDNNRPPRQDDGGQDSEPEGIINVIHLAPPPKGSSQARAEARKASHQKQVLTAAPEPAAKKAKREGPRIWFSDRDLEDVELPHNDPLKLKLKDEDLQTARTPLVGFSSKPVYPKGKISLRVQVGGASRQVDFLVVNVPSPYNVITGKTWLHGMEAVPSTCHQKLKFPLESPSGRTDVITIKGDQHMTRQCLMVVLPREAESSQVHVAELDKEAELGDVGRAPAQKSIKDLTKVRIDPADPARFFLVGSELPEPEKTQLLDLLLENKEVFAWTPYKMPGIDPTVMCHKLNVEPNHKPVIQKARRTGIQQTEAVKEEVEKLLEAQAIKEGHYPFPLPKIDQLIDATAEHDRMSFLDAYRGYHQIPLFVPDQEKTAFITPQGTYCYKVMPFGLKNAGATYQRLMTKMFQAQLGKTVELKLNASKCAFDVGSGKFLGSLVTRRAIEANPDQITAIKELQSPTLAKQVQRLTGMAATLNRFISRAFDKCRPFFQLLHKGSKFQWTPDCDQALQQLKRYLSSPPLLSTLTHGEALYLYLAVSDHAVSSVLIKEEDSQQRPIYYTSKILLDAETRYLQLEKLVLTLVSASRKLSHYFQTFTIVVVTKHPLKALFRKADFSDFIVKFTSQSSAPTLLDTELGSNKDTEAATEIEQEQTWKVFIDGSSTSNRAGAGIVLQSPEGLVIEQALTFGFKASTNEAEYEALIAGLNSAKILEARHIVVFSDSQLVTNQLSGDYQARDDRMAAYLAHTNELLSQFERAEIRQVGRESNSHADALASLASAVEAGNKRTVEVEALREPSIELQRSRQLMCIDLGPS</sequence>
<dbReference type="EMBL" id="CM056811">
    <property type="protein sequence ID" value="KAJ8636586.1"/>
    <property type="molecule type" value="Genomic_DNA"/>
</dbReference>
<evidence type="ECO:0000313" key="2">
    <source>
        <dbReference type="Proteomes" id="UP001234297"/>
    </source>
</evidence>
<accession>A0ACC2LT91</accession>
<organism evidence="1 2">
    <name type="scientific">Persea americana</name>
    <name type="common">Avocado</name>
    <dbReference type="NCBI Taxonomy" id="3435"/>
    <lineage>
        <taxon>Eukaryota</taxon>
        <taxon>Viridiplantae</taxon>
        <taxon>Streptophyta</taxon>
        <taxon>Embryophyta</taxon>
        <taxon>Tracheophyta</taxon>
        <taxon>Spermatophyta</taxon>
        <taxon>Magnoliopsida</taxon>
        <taxon>Magnoliidae</taxon>
        <taxon>Laurales</taxon>
        <taxon>Lauraceae</taxon>
        <taxon>Persea</taxon>
    </lineage>
</organism>
<dbReference type="Proteomes" id="UP001234297">
    <property type="component" value="Chromosome 3"/>
</dbReference>
<reference evidence="1 2" key="1">
    <citation type="journal article" date="2022" name="Hortic Res">
        <title>A haplotype resolved chromosomal level avocado genome allows analysis of novel avocado genes.</title>
        <authorList>
            <person name="Nath O."/>
            <person name="Fletcher S.J."/>
            <person name="Hayward A."/>
            <person name="Shaw L.M."/>
            <person name="Masouleh A.K."/>
            <person name="Furtado A."/>
            <person name="Henry R.J."/>
            <person name="Mitter N."/>
        </authorList>
    </citation>
    <scope>NUCLEOTIDE SEQUENCE [LARGE SCALE GENOMIC DNA]</scope>
    <source>
        <strain evidence="2">cv. Hass</strain>
    </source>
</reference>
<gene>
    <name evidence="1" type="ORF">MRB53_010853</name>
</gene>
<proteinExistence type="predicted"/>
<comment type="caution">
    <text evidence="1">The sequence shown here is derived from an EMBL/GenBank/DDBJ whole genome shotgun (WGS) entry which is preliminary data.</text>
</comment>
<name>A0ACC2LT91_PERAE</name>
<protein>
    <submittedName>
        <fullName evidence="1">Uncharacterized protein</fullName>
    </submittedName>
</protein>
<evidence type="ECO:0000313" key="1">
    <source>
        <dbReference type="EMBL" id="KAJ8636586.1"/>
    </source>
</evidence>
<keyword evidence="2" id="KW-1185">Reference proteome</keyword>